<dbReference type="GO" id="GO:2000001">
    <property type="term" value="P:regulation of DNA damage checkpoint"/>
    <property type="evidence" value="ECO:0007669"/>
    <property type="project" value="TreeGrafter"/>
</dbReference>
<accession>A0A5J5F9J4</accession>
<dbReference type="FunCoup" id="A0A5J5F9J4">
    <property type="interactions" value="682"/>
</dbReference>
<dbReference type="GO" id="GO:0003677">
    <property type="term" value="F:DNA binding"/>
    <property type="evidence" value="ECO:0007669"/>
    <property type="project" value="UniProtKB-UniRule"/>
</dbReference>
<evidence type="ECO:0000256" key="2">
    <source>
        <dbReference type="ARBA" id="ARBA00005434"/>
    </source>
</evidence>
<dbReference type="InterPro" id="IPR001680">
    <property type="entry name" value="WD40_rpt"/>
</dbReference>
<dbReference type="PANTHER" id="PTHR14773:SF0">
    <property type="entry name" value="WD REPEAT-CONTAINING PROTEIN 76"/>
    <property type="match status" value="1"/>
</dbReference>
<dbReference type="SMART" id="SM00320">
    <property type="entry name" value="WD40"/>
    <property type="match status" value="3"/>
</dbReference>
<dbReference type="PROSITE" id="PS50082">
    <property type="entry name" value="WD_REPEATS_2"/>
    <property type="match status" value="1"/>
</dbReference>
<evidence type="ECO:0000256" key="6">
    <source>
        <dbReference type="PROSITE-ProRule" id="PRU00221"/>
    </source>
</evidence>
<evidence type="ECO:0000256" key="3">
    <source>
        <dbReference type="ARBA" id="ARBA00021132"/>
    </source>
</evidence>
<evidence type="ECO:0000256" key="5">
    <source>
        <dbReference type="ARBA" id="ARBA00022737"/>
    </source>
</evidence>
<dbReference type="AlphaFoldDB" id="A0A5J5F9J4"/>
<sequence>MEESEYERERAANIARNKALLQQLQLDSLSASLTASAKKAAAATPKPKSTPKKSTPRVKKERASGSPAPRRQSSRLAGLPADSEVLKRKFEDEAAEREKAKRTRVAGDLKFELGDKGWGDVLTKEDVENMEEGDLKTTRKRMMEMKLWEDFEPADLKITPERIYHLSFHPTTTKPLIFAGDKVGNFGILSCAPDSGSDEPDITQFKPHARTISSFFIPPSAPETLYTASYDASVRRLDLNAGKSIEVYVHPQEAPFSAINALDEGCNTLLFSTLEGEIGRYDIRTKDPAEVWQCSDKKIGGCHMLPTDRNYFATASLDRTVKIWDLRKMDAPIATHDSRLSVSSAQWSSTGKLATTSYDDTVKIYNPDLAKLARGDVELEAEHSIPHNNQTGRWVTILRAVWQETPEDGVQKLVVANMNRGIDVFGEDGDLLAHLSDQERVSAVPAVARAHPSRLWVAGGTGSGKVVLYM</sequence>
<feature type="repeat" description="WD" evidence="6">
    <location>
        <begin position="308"/>
        <end position="334"/>
    </location>
</feature>
<keyword evidence="10" id="KW-1185">Reference proteome</keyword>
<protein>
    <recommendedName>
        <fullName evidence="3 7">DNA damage-binding protein CMR1</fullName>
    </recommendedName>
</protein>
<gene>
    <name evidence="9" type="ORF">FN846DRAFT_790343</name>
</gene>
<keyword evidence="7" id="KW-0227">DNA damage</keyword>
<dbReference type="SUPFAM" id="SSF50978">
    <property type="entry name" value="WD40 repeat-like"/>
    <property type="match status" value="1"/>
</dbReference>
<evidence type="ECO:0000256" key="1">
    <source>
        <dbReference type="ARBA" id="ARBA00002653"/>
    </source>
</evidence>
<evidence type="ECO:0000256" key="4">
    <source>
        <dbReference type="ARBA" id="ARBA00022574"/>
    </source>
</evidence>
<dbReference type="InParanoid" id="A0A5J5F9J4"/>
<dbReference type="InterPro" id="IPR015943">
    <property type="entry name" value="WD40/YVTN_repeat-like_dom_sf"/>
</dbReference>
<dbReference type="GO" id="GO:0005634">
    <property type="term" value="C:nucleus"/>
    <property type="evidence" value="ECO:0007669"/>
    <property type="project" value="TreeGrafter"/>
</dbReference>
<evidence type="ECO:0000313" key="9">
    <source>
        <dbReference type="EMBL" id="KAA8913624.1"/>
    </source>
</evidence>
<dbReference type="InterPro" id="IPR036322">
    <property type="entry name" value="WD40_repeat_dom_sf"/>
</dbReference>
<name>A0A5J5F9J4_9PEZI</name>
<reference evidence="9 10" key="1">
    <citation type="submission" date="2019-09" db="EMBL/GenBank/DDBJ databases">
        <title>Draft genome of the ectomycorrhizal ascomycete Sphaerosporella brunnea.</title>
        <authorList>
            <consortium name="DOE Joint Genome Institute"/>
            <person name="Benucci G.M."/>
            <person name="Marozzi G."/>
            <person name="Antonielli L."/>
            <person name="Sanchez S."/>
            <person name="Marco P."/>
            <person name="Wang X."/>
            <person name="Falini L.B."/>
            <person name="Barry K."/>
            <person name="Haridas S."/>
            <person name="Lipzen A."/>
            <person name="Labutti K."/>
            <person name="Grigoriev I.V."/>
            <person name="Murat C."/>
            <person name="Martin F."/>
            <person name="Albertini E."/>
            <person name="Donnini D."/>
            <person name="Bonito G."/>
        </authorList>
    </citation>
    <scope>NUCLEOTIDE SEQUENCE [LARGE SCALE GENOMIC DNA]</scope>
    <source>
        <strain evidence="9 10">Sb_GMNB300</strain>
    </source>
</reference>
<proteinExistence type="inferred from homology"/>
<evidence type="ECO:0000256" key="8">
    <source>
        <dbReference type="SAM" id="MobiDB-lite"/>
    </source>
</evidence>
<comment type="function">
    <text evidence="1 7">DNA-binding protein that binds to both single- and double-stranded DNA. Binds preferentially to UV-damaged DNA. May be involved in DNA-metabolic processes.</text>
</comment>
<evidence type="ECO:0000313" key="10">
    <source>
        <dbReference type="Proteomes" id="UP000326924"/>
    </source>
</evidence>
<dbReference type="Gene3D" id="2.130.10.10">
    <property type="entry name" value="YVTN repeat-like/Quinoprotein amine dehydrogenase"/>
    <property type="match status" value="1"/>
</dbReference>
<feature type="compositionally biased region" description="Low complexity" evidence="8">
    <location>
        <begin position="33"/>
        <end position="47"/>
    </location>
</feature>
<dbReference type="OrthoDB" id="9890280at2759"/>
<feature type="compositionally biased region" description="Basic residues" evidence="8">
    <location>
        <begin position="49"/>
        <end position="60"/>
    </location>
</feature>
<keyword evidence="4 6" id="KW-0853">WD repeat</keyword>
<dbReference type="Proteomes" id="UP000326924">
    <property type="component" value="Unassembled WGS sequence"/>
</dbReference>
<dbReference type="PANTHER" id="PTHR14773">
    <property type="entry name" value="WD REPEAT-CONTAINING PROTEIN 76"/>
    <property type="match status" value="1"/>
</dbReference>
<keyword evidence="5" id="KW-0677">Repeat</keyword>
<dbReference type="GO" id="GO:0006974">
    <property type="term" value="P:DNA damage response"/>
    <property type="evidence" value="ECO:0007669"/>
    <property type="project" value="UniProtKB-KW"/>
</dbReference>
<evidence type="ECO:0000256" key="7">
    <source>
        <dbReference type="RuleBase" id="RU365004"/>
    </source>
</evidence>
<dbReference type="EMBL" id="VXIS01000013">
    <property type="protein sequence ID" value="KAA8913624.1"/>
    <property type="molecule type" value="Genomic_DNA"/>
</dbReference>
<keyword evidence="7" id="KW-0238">DNA-binding</keyword>
<comment type="caution">
    <text evidence="9">The sequence shown here is derived from an EMBL/GenBank/DDBJ whole genome shotgun (WGS) entry which is preliminary data.</text>
</comment>
<dbReference type="InterPro" id="IPR050853">
    <property type="entry name" value="WD_repeat_DNA-damage-binding"/>
</dbReference>
<organism evidence="9 10">
    <name type="scientific">Sphaerosporella brunnea</name>
    <dbReference type="NCBI Taxonomy" id="1250544"/>
    <lineage>
        <taxon>Eukaryota</taxon>
        <taxon>Fungi</taxon>
        <taxon>Dikarya</taxon>
        <taxon>Ascomycota</taxon>
        <taxon>Pezizomycotina</taxon>
        <taxon>Pezizomycetes</taxon>
        <taxon>Pezizales</taxon>
        <taxon>Pyronemataceae</taxon>
        <taxon>Sphaerosporella</taxon>
    </lineage>
</organism>
<dbReference type="Pfam" id="PF00400">
    <property type="entry name" value="WD40"/>
    <property type="match status" value="2"/>
</dbReference>
<comment type="similarity">
    <text evidence="2 7">Belongs to the WD repeat DDB2/WDR76 family.</text>
</comment>
<feature type="region of interest" description="Disordered" evidence="8">
    <location>
        <begin position="33"/>
        <end position="83"/>
    </location>
</feature>